<feature type="transmembrane region" description="Helical" evidence="3">
    <location>
        <begin position="636"/>
        <end position="655"/>
    </location>
</feature>
<dbReference type="PANTHER" id="PTHR43767:SF1">
    <property type="entry name" value="NONRIBOSOMAL PEPTIDE SYNTHASE PES1 (EUROFUNG)-RELATED"/>
    <property type="match status" value="1"/>
</dbReference>
<sequence length="832" mass="90589">MRPLVDHLRSRGDRIAVLSDFDELTYGALADRVEAFAAELGQRRQVVLIETRNDVATLVRYLGALAGRHVVLPVPPGREHANIVATYRPDVVIDSAGVHIHSDGTHVLHDDLALLLSTSGSTGSPKLVRLSHSNLYANAASIVEYLAIDESDRAATTLPMSYCYGLSVIHSHLLAGAALILTEHSVTDREFWELFRRHRGTSFAGVPYTFELLERAGFPAMSLPHLRYVTQAGGKMPPDRVQKFATVAEQHGWRLFVMYGATEATSRMAYLPPHLARHRPDAIGIPIPGGDFSIEPLDDWPDDGTGELVYRGANVMMGYAHSPADLALGTTLDALRTGDIARRADDGLFEVVGRRSRFVKMYGLRIDLQQLEATLRGKGMQTLCTDRGERIAVVAAGKHDPADVRRAAAAAAGIPAGAVDAVVAAELPQLPSGKPDYPTARIMAADAKAPEAASGDLRALFADVLNLPPSDIDDGASFVDLGGNSLTYVTMSVRLERILGRLPADWQRKTLRELAAAPAPRPHRWQSWGSTLETSVALRAVAIVLIVGSHADLFTMWGGAHILLGVAGYNFGRFCLTPLPRTVRVQHLRSTIAWIAIPSILWVAVALVVTDDYHLSNLLLANKFLGPYDSMTAGRLWFVELLVWTLLALAVLFWLPAVDRAERRYPFGLAMAFLAVGMALRYDILGLNLGREAWFTMLAFWFFAVGWAAAKASTTIQRAAVTIVLAVGLHGYFTTTVRELLVLTGLALLIWLPAIRCPSGVAVAAGVVAEASLYVYLTHYQVYPLFGEHRVAGVAASLVVGVTLTAMVTQARQWLRERRLSRPVPVQAPALR</sequence>
<gene>
    <name evidence="5" type="ORF">AWC12_21565</name>
</gene>
<evidence type="ECO:0000256" key="2">
    <source>
        <dbReference type="ARBA" id="ARBA00022553"/>
    </source>
</evidence>
<dbReference type="InterPro" id="IPR020806">
    <property type="entry name" value="PKS_PP-bd"/>
</dbReference>
<dbReference type="EMBL" id="LQPC01000047">
    <property type="protein sequence ID" value="ORV84108.1"/>
    <property type="molecule type" value="Genomic_DNA"/>
</dbReference>
<keyword evidence="2" id="KW-0597">Phosphoprotein</keyword>
<reference evidence="5 6" key="1">
    <citation type="submission" date="2016-01" db="EMBL/GenBank/DDBJ databases">
        <title>The new phylogeny of the genus Mycobacterium.</title>
        <authorList>
            <person name="Tarcisio F."/>
            <person name="Conor M."/>
            <person name="Antonella G."/>
            <person name="Elisabetta G."/>
            <person name="Giulia F.S."/>
            <person name="Sara T."/>
            <person name="Anna F."/>
            <person name="Clotilde B."/>
            <person name="Roberto B."/>
            <person name="Veronica D.S."/>
            <person name="Fabio R."/>
            <person name="Monica P."/>
            <person name="Olivier J."/>
            <person name="Enrico T."/>
            <person name="Nicola S."/>
        </authorList>
    </citation>
    <scope>NUCLEOTIDE SEQUENCE [LARGE SCALE GENOMIC DNA]</scope>
    <source>
        <strain evidence="5 6">DSM 45541</strain>
    </source>
</reference>
<dbReference type="RefSeq" id="WP_024447046.1">
    <property type="nucleotide sequence ID" value="NZ_LQPC01000047.1"/>
</dbReference>
<keyword evidence="3" id="KW-0472">Membrane</keyword>
<dbReference type="SUPFAM" id="SSF47336">
    <property type="entry name" value="ACP-like"/>
    <property type="match status" value="1"/>
</dbReference>
<dbReference type="SMART" id="SM00823">
    <property type="entry name" value="PKS_PP"/>
    <property type="match status" value="1"/>
</dbReference>
<keyword evidence="3" id="KW-1133">Transmembrane helix</keyword>
<dbReference type="Pfam" id="PF00550">
    <property type="entry name" value="PP-binding"/>
    <property type="match status" value="1"/>
</dbReference>
<dbReference type="InterPro" id="IPR050237">
    <property type="entry name" value="ATP-dep_AMP-bd_enzyme"/>
</dbReference>
<feature type="transmembrane region" description="Helical" evidence="3">
    <location>
        <begin position="667"/>
        <end position="687"/>
    </location>
</feature>
<comment type="caution">
    <text evidence="5">The sequence shown here is derived from an EMBL/GenBank/DDBJ whole genome shotgun (WGS) entry which is preliminary data.</text>
</comment>
<name>A0A1X1WC46_MYCIR</name>
<dbReference type="AlphaFoldDB" id="A0A1X1WC46"/>
<keyword evidence="1" id="KW-0596">Phosphopantetheine</keyword>
<dbReference type="SUPFAM" id="SSF56801">
    <property type="entry name" value="Acetyl-CoA synthetase-like"/>
    <property type="match status" value="1"/>
</dbReference>
<dbReference type="PANTHER" id="PTHR43767">
    <property type="entry name" value="LONG-CHAIN-FATTY-ACID--COA LIGASE"/>
    <property type="match status" value="1"/>
</dbReference>
<dbReference type="Gene3D" id="1.10.1200.10">
    <property type="entry name" value="ACP-like"/>
    <property type="match status" value="1"/>
</dbReference>
<dbReference type="InterPro" id="IPR042099">
    <property type="entry name" value="ANL_N_sf"/>
</dbReference>
<feature type="transmembrane region" description="Helical" evidence="3">
    <location>
        <begin position="791"/>
        <end position="809"/>
    </location>
</feature>
<evidence type="ECO:0000256" key="1">
    <source>
        <dbReference type="ARBA" id="ARBA00022450"/>
    </source>
</evidence>
<evidence type="ECO:0000313" key="5">
    <source>
        <dbReference type="EMBL" id="ORV84108.1"/>
    </source>
</evidence>
<organism evidence="5 6">
    <name type="scientific">Mycolicibacterium iranicum</name>
    <name type="common">Mycobacterium iranicum</name>
    <dbReference type="NCBI Taxonomy" id="912594"/>
    <lineage>
        <taxon>Bacteria</taxon>
        <taxon>Bacillati</taxon>
        <taxon>Actinomycetota</taxon>
        <taxon>Actinomycetes</taxon>
        <taxon>Mycobacteriales</taxon>
        <taxon>Mycobacteriaceae</taxon>
        <taxon>Mycolicibacterium</taxon>
    </lineage>
</organism>
<feature type="transmembrane region" description="Helical" evidence="3">
    <location>
        <begin position="553"/>
        <end position="571"/>
    </location>
</feature>
<dbReference type="InterPro" id="IPR036736">
    <property type="entry name" value="ACP-like_sf"/>
</dbReference>
<dbReference type="InterPro" id="IPR009081">
    <property type="entry name" value="PP-bd_ACP"/>
</dbReference>
<feature type="transmembrane region" description="Helical" evidence="3">
    <location>
        <begin position="739"/>
        <end position="755"/>
    </location>
</feature>
<dbReference type="Gene3D" id="3.40.50.12780">
    <property type="entry name" value="N-terminal domain of ligase-like"/>
    <property type="match status" value="1"/>
</dbReference>
<dbReference type="Pfam" id="PF00501">
    <property type="entry name" value="AMP-binding"/>
    <property type="match status" value="1"/>
</dbReference>
<evidence type="ECO:0000256" key="3">
    <source>
        <dbReference type="SAM" id="Phobius"/>
    </source>
</evidence>
<feature type="transmembrane region" description="Helical" evidence="3">
    <location>
        <begin position="592"/>
        <end position="610"/>
    </location>
</feature>
<feature type="domain" description="Polyketide synthase-like phosphopantetheine-binding" evidence="4">
    <location>
        <begin position="454"/>
        <end position="522"/>
    </location>
</feature>
<keyword evidence="3" id="KW-0812">Transmembrane</keyword>
<dbReference type="InterPro" id="IPR000873">
    <property type="entry name" value="AMP-dep_synth/lig_dom"/>
</dbReference>
<accession>A0A1X1WC46</accession>
<proteinExistence type="predicted"/>
<evidence type="ECO:0000259" key="4">
    <source>
        <dbReference type="SMART" id="SM00823"/>
    </source>
</evidence>
<feature type="transmembrane region" description="Helical" evidence="3">
    <location>
        <begin position="693"/>
        <end position="709"/>
    </location>
</feature>
<dbReference type="Proteomes" id="UP000193622">
    <property type="component" value="Unassembled WGS sequence"/>
</dbReference>
<protein>
    <submittedName>
        <fullName evidence="5">AMP-dependent synthetase</fullName>
    </submittedName>
</protein>
<dbReference type="GO" id="GO:0031177">
    <property type="term" value="F:phosphopantetheine binding"/>
    <property type="evidence" value="ECO:0007669"/>
    <property type="project" value="InterPro"/>
</dbReference>
<feature type="transmembrane region" description="Helical" evidence="3">
    <location>
        <begin position="762"/>
        <end position="779"/>
    </location>
</feature>
<evidence type="ECO:0000313" key="6">
    <source>
        <dbReference type="Proteomes" id="UP000193622"/>
    </source>
</evidence>